<proteinExistence type="predicted"/>
<protein>
    <submittedName>
        <fullName evidence="1">Uncharacterized protein</fullName>
    </submittedName>
</protein>
<sequence>MERGNEEEPIFRVVRKETMSKKGWTNCRPLSAFCPDGLLHPQLARADYAGLDRVTPLAELARARGTNVTRFLRTTSRTHGLWSLAGPDRAITAVPLAEAAAGISEIITRHEEAVVRTLPRAQDQGPALRRLRHLMPDPDAGHTLLDYFRTCMERALDLVGARSEVLSAARDLLTGDGGKLLPIFRSGSSHAVDAYNTAARLQGSRSLSPDHPLPYYVVDLRDGRRLPMDHGTTVGRHQIIAPKILAMEGVTNMALPVATASRSTIRAREIAYRELHSGSSQTFYDTNWLQALAGCRVEVAVHDLFRPFVKGRATAPLEDLAEALLRVGPPAPGQPDVWNRWAAAETLKDLATWHYPLLMWAVAGEGWLAQLKILQYATYADAIPA</sequence>
<organism evidence="1 2">
    <name type="scientific">Streptomyces kunmingensis</name>
    <dbReference type="NCBI Taxonomy" id="68225"/>
    <lineage>
        <taxon>Bacteria</taxon>
        <taxon>Bacillati</taxon>
        <taxon>Actinomycetota</taxon>
        <taxon>Actinomycetes</taxon>
        <taxon>Kitasatosporales</taxon>
        <taxon>Streptomycetaceae</taxon>
        <taxon>Streptomyces</taxon>
    </lineage>
</organism>
<dbReference type="EMBL" id="JAOZYB010000001">
    <property type="protein sequence ID" value="MEB3958685.1"/>
    <property type="molecule type" value="Genomic_DNA"/>
</dbReference>
<reference evidence="1 2" key="1">
    <citation type="submission" date="2022-10" db="EMBL/GenBank/DDBJ databases">
        <authorList>
            <person name="Xie J."/>
            <person name="Shen N."/>
        </authorList>
    </citation>
    <scope>NUCLEOTIDE SEQUENCE [LARGE SCALE GENOMIC DNA]</scope>
    <source>
        <strain evidence="1 2">DSM 41681</strain>
    </source>
</reference>
<dbReference type="RefSeq" id="WP_324765669.1">
    <property type="nucleotide sequence ID" value="NZ_BAAATS010000022.1"/>
</dbReference>
<evidence type="ECO:0000313" key="2">
    <source>
        <dbReference type="Proteomes" id="UP001352223"/>
    </source>
</evidence>
<comment type="caution">
    <text evidence="1">The sequence shown here is derived from an EMBL/GenBank/DDBJ whole genome shotgun (WGS) entry which is preliminary data.</text>
</comment>
<name>A0ABU6C4C2_9ACTN</name>
<dbReference type="Proteomes" id="UP001352223">
    <property type="component" value="Unassembled WGS sequence"/>
</dbReference>
<keyword evidence="2" id="KW-1185">Reference proteome</keyword>
<evidence type="ECO:0000313" key="1">
    <source>
        <dbReference type="EMBL" id="MEB3958685.1"/>
    </source>
</evidence>
<accession>A0ABU6C4C2</accession>
<gene>
    <name evidence="1" type="ORF">OKJ48_00190</name>
</gene>